<reference evidence="2 3" key="1">
    <citation type="submission" date="2019-04" db="EMBL/GenBank/DDBJ databases">
        <title>Friends and foes A comparative genomics study of 23 Aspergillus species from section Flavi.</title>
        <authorList>
            <consortium name="DOE Joint Genome Institute"/>
            <person name="Kjaerbolling I."/>
            <person name="Vesth T."/>
            <person name="Frisvad J.C."/>
            <person name="Nybo J.L."/>
            <person name="Theobald S."/>
            <person name="Kildgaard S."/>
            <person name="Isbrandt T."/>
            <person name="Kuo A."/>
            <person name="Sato A."/>
            <person name="Lyhne E.K."/>
            <person name="Kogle M.E."/>
            <person name="Wiebenga A."/>
            <person name="Kun R.S."/>
            <person name="Lubbers R.J."/>
            <person name="Makela M.R."/>
            <person name="Barry K."/>
            <person name="Chovatia M."/>
            <person name="Clum A."/>
            <person name="Daum C."/>
            <person name="Haridas S."/>
            <person name="He G."/>
            <person name="LaButti K."/>
            <person name="Lipzen A."/>
            <person name="Mondo S."/>
            <person name="Riley R."/>
            <person name="Salamov A."/>
            <person name="Simmons B.A."/>
            <person name="Magnuson J.K."/>
            <person name="Henrissat B."/>
            <person name="Mortensen U.H."/>
            <person name="Larsen T.O."/>
            <person name="Devries R.P."/>
            <person name="Grigoriev I.V."/>
            <person name="Machida M."/>
            <person name="Baker S.E."/>
            <person name="Andersen M.R."/>
        </authorList>
    </citation>
    <scope>NUCLEOTIDE SEQUENCE [LARGE SCALE GENOMIC DNA]</scope>
    <source>
        <strain evidence="2 3">CBS 151.66</strain>
    </source>
</reference>
<feature type="compositionally biased region" description="Polar residues" evidence="1">
    <location>
        <begin position="449"/>
        <end position="459"/>
    </location>
</feature>
<evidence type="ECO:0000313" key="3">
    <source>
        <dbReference type="Proteomes" id="UP000326565"/>
    </source>
</evidence>
<dbReference type="Proteomes" id="UP000326565">
    <property type="component" value="Unassembled WGS sequence"/>
</dbReference>
<organism evidence="2 3">
    <name type="scientific">Aspergillus leporis</name>
    <dbReference type="NCBI Taxonomy" id="41062"/>
    <lineage>
        <taxon>Eukaryota</taxon>
        <taxon>Fungi</taxon>
        <taxon>Dikarya</taxon>
        <taxon>Ascomycota</taxon>
        <taxon>Pezizomycotina</taxon>
        <taxon>Eurotiomycetes</taxon>
        <taxon>Eurotiomycetidae</taxon>
        <taxon>Eurotiales</taxon>
        <taxon>Aspergillaceae</taxon>
        <taxon>Aspergillus</taxon>
        <taxon>Aspergillus subgen. Circumdati</taxon>
    </lineage>
</organism>
<name>A0A5N5XG56_9EURO</name>
<evidence type="ECO:0000313" key="2">
    <source>
        <dbReference type="EMBL" id="KAB8078050.1"/>
    </source>
</evidence>
<feature type="region of interest" description="Disordered" evidence="1">
    <location>
        <begin position="64"/>
        <end position="143"/>
    </location>
</feature>
<gene>
    <name evidence="2" type="ORF">BDV29DRAFT_167226</name>
</gene>
<feature type="region of interest" description="Disordered" evidence="1">
    <location>
        <begin position="1"/>
        <end position="40"/>
    </location>
</feature>
<dbReference type="EMBL" id="ML732162">
    <property type="protein sequence ID" value="KAB8078050.1"/>
    <property type="molecule type" value="Genomic_DNA"/>
</dbReference>
<dbReference type="AlphaFoldDB" id="A0A5N5XG56"/>
<feature type="region of interest" description="Disordered" evidence="1">
    <location>
        <begin position="432"/>
        <end position="468"/>
    </location>
</feature>
<feature type="region of interest" description="Disordered" evidence="1">
    <location>
        <begin position="294"/>
        <end position="352"/>
    </location>
</feature>
<accession>A0A5N5XG56</accession>
<keyword evidence="3" id="KW-1185">Reference proteome</keyword>
<evidence type="ECO:0000256" key="1">
    <source>
        <dbReference type="SAM" id="MobiDB-lite"/>
    </source>
</evidence>
<feature type="compositionally biased region" description="Basic and acidic residues" evidence="1">
    <location>
        <begin position="125"/>
        <end position="136"/>
    </location>
</feature>
<proteinExistence type="predicted"/>
<protein>
    <submittedName>
        <fullName evidence="2">Uncharacterized protein</fullName>
    </submittedName>
</protein>
<sequence length="538" mass="60908">MSRSGNYDYPPASRSSRADDRPQGPAGNNLQHLRDLLNSERNRSTAAHALETLNQELEEYRSGRVRGRSSFEQSGAAVDRQIQQHTPRPGMQRLHSLNVAVTDFEPSTPDPPRSSSGYSARRAVGGRDRMTREGRNQHLNSNQLRNEYVSHLETPVDMSQGADGDQWRVKRRKLDSDDNREGLQSFRYGQYGQVVSGALKMELASCDGGTYEPQGESSWPDNILRNDASVYCTKSDRCNLVLKHRGETPFCLKKIVIKAPNSGYDAPIQEGMIFVSMTSDELLARTAQYQIQCTSRRNRRHRRTGIQPSQVYLNSYRHPLQSLTGRDSHSESDADISDPTGLSADIIPEPMPGFRITTEYDERSDNDNHDDQEHGNGLPSLADIERMQMDQMEDDFLCSESDESDSDDDTSELSRYNRRRRELLRRVTSMRRRYVMERNGQPRRRPIPSTIQPMQSASSGPHAGSDAQVSNQEFLQPHARFFIERTKSMVSIKFDPPPSGRYILIKLWSPHSGSNIDIQSIIAHGYAGPRFFPAGGFR</sequence>
<dbReference type="OrthoDB" id="2351940at2759"/>